<keyword evidence="1" id="KW-0732">Signal</keyword>
<evidence type="ECO:0000259" key="2">
    <source>
        <dbReference type="Pfam" id="PF17131"/>
    </source>
</evidence>
<evidence type="ECO:0000313" key="4">
    <source>
        <dbReference type="Proteomes" id="UP000218113"/>
    </source>
</evidence>
<feature type="chain" id="PRO_5012811094" evidence="1">
    <location>
        <begin position="20"/>
        <end position="263"/>
    </location>
</feature>
<keyword evidence="3" id="KW-0449">Lipoprotein</keyword>
<dbReference type="InterPro" id="IPR033399">
    <property type="entry name" value="TP_0789-like"/>
</dbReference>
<dbReference type="CDD" id="cd16329">
    <property type="entry name" value="LolA_like"/>
    <property type="match status" value="1"/>
</dbReference>
<dbReference type="Pfam" id="PF17131">
    <property type="entry name" value="LolA_like"/>
    <property type="match status" value="1"/>
</dbReference>
<feature type="signal peptide" evidence="1">
    <location>
        <begin position="1"/>
        <end position="19"/>
    </location>
</feature>
<evidence type="ECO:0000256" key="1">
    <source>
        <dbReference type="SAM" id="SignalP"/>
    </source>
</evidence>
<organism evidence="3 4">
    <name type="scientific">SAR324 cluster bacterium</name>
    <dbReference type="NCBI Taxonomy" id="2024889"/>
    <lineage>
        <taxon>Bacteria</taxon>
        <taxon>Deltaproteobacteria</taxon>
        <taxon>SAR324 cluster</taxon>
    </lineage>
</organism>
<protein>
    <submittedName>
        <fullName evidence="3">Outer membrane lipoprotein-sorting protein</fullName>
    </submittedName>
</protein>
<accession>A0A2A4T0Q8</accession>
<evidence type="ECO:0000313" key="3">
    <source>
        <dbReference type="EMBL" id="PCI27072.1"/>
    </source>
</evidence>
<name>A0A2A4T0Q8_9DELT</name>
<dbReference type="Proteomes" id="UP000218113">
    <property type="component" value="Unassembled WGS sequence"/>
</dbReference>
<feature type="domain" description="Uncharacterized protein TP-0789" evidence="2">
    <location>
        <begin position="79"/>
        <end position="261"/>
    </location>
</feature>
<comment type="caution">
    <text evidence="3">The sequence shown here is derived from an EMBL/GenBank/DDBJ whole genome shotgun (WGS) entry which is preliminary data.</text>
</comment>
<dbReference type="AlphaFoldDB" id="A0A2A4T0Q8"/>
<proteinExistence type="predicted"/>
<gene>
    <name evidence="3" type="ORF">COB67_09470</name>
</gene>
<sequence length="263" mass="30099">MKRLLLTLVIAAISGISYAATFSADPVKKGEEIALKSAAVNDGFGDSVAKMEMILKNQHGQSSTRYIKLKTLEVKNDGDKSISIFSRPRDVKGTAFLSFTHKTGDDDRWLYLPALRRVKRISSSNQSGPFMGSEFAYEDLGSQEVEKFTYKYIRDENLGGKETHVIERYPVDKNSGYTKQTVWVDQAAFTVQKIEFFDRRGSHLKTLMYKKYQKFENKHWRALLMEMENHQSGKSTSLVWSDYQFGLGLTSRDFSKNSLKRVR</sequence>
<dbReference type="EMBL" id="NVSR01000077">
    <property type="protein sequence ID" value="PCI27072.1"/>
    <property type="molecule type" value="Genomic_DNA"/>
</dbReference>
<reference evidence="4" key="1">
    <citation type="submission" date="2017-08" db="EMBL/GenBank/DDBJ databases">
        <title>A dynamic microbial community with high functional redundancy inhabits the cold, oxic subseafloor aquifer.</title>
        <authorList>
            <person name="Tully B.J."/>
            <person name="Wheat C.G."/>
            <person name="Glazer B.T."/>
            <person name="Huber J.A."/>
        </authorList>
    </citation>
    <scope>NUCLEOTIDE SEQUENCE [LARGE SCALE GENOMIC DNA]</scope>
</reference>
<dbReference type="Gene3D" id="2.50.20.10">
    <property type="entry name" value="Lipoprotein localisation LolA/LolB/LppX"/>
    <property type="match status" value="1"/>
</dbReference>